<dbReference type="OrthoDB" id="2735536at2759"/>
<accession>A0A1X7R8Y9</accession>
<gene>
    <name evidence="4" type="ORF">KASA_0J00011G</name>
</gene>
<dbReference type="PANTHER" id="PTHR10366:SF844">
    <property type="entry name" value="NADPH-DEPENDENT METHYLGLYOXAL REDUCTASE GRE2"/>
    <property type="match status" value="1"/>
</dbReference>
<evidence type="ECO:0000256" key="1">
    <source>
        <dbReference type="ARBA" id="ARBA00023002"/>
    </source>
</evidence>
<dbReference type="EMBL" id="FXLY01000009">
    <property type="protein sequence ID" value="SMN21706.1"/>
    <property type="molecule type" value="Genomic_DNA"/>
</dbReference>
<keyword evidence="5" id="KW-1185">Reference proteome</keyword>
<dbReference type="Proteomes" id="UP000196158">
    <property type="component" value="Unassembled WGS sequence"/>
</dbReference>
<dbReference type="InterPro" id="IPR001509">
    <property type="entry name" value="Epimerase_deHydtase"/>
</dbReference>
<evidence type="ECO:0000259" key="3">
    <source>
        <dbReference type="Pfam" id="PF01370"/>
    </source>
</evidence>
<comment type="similarity">
    <text evidence="2">Belongs to the NAD(P)-dependent epimerase/dehydratase family. Dihydroflavonol-4-reductase subfamily.</text>
</comment>
<dbReference type="CDD" id="cd05227">
    <property type="entry name" value="AR_SDR_e"/>
    <property type="match status" value="1"/>
</dbReference>
<dbReference type="AlphaFoldDB" id="A0A1X7R8Y9"/>
<evidence type="ECO:0000313" key="4">
    <source>
        <dbReference type="EMBL" id="SMN21706.1"/>
    </source>
</evidence>
<dbReference type="Gene3D" id="3.40.50.720">
    <property type="entry name" value="NAD(P)-binding Rossmann-like Domain"/>
    <property type="match status" value="1"/>
</dbReference>
<reference evidence="4 5" key="1">
    <citation type="submission" date="2017-04" db="EMBL/GenBank/DDBJ databases">
        <authorList>
            <person name="Afonso C.L."/>
            <person name="Miller P.J."/>
            <person name="Scott M.A."/>
            <person name="Spackman E."/>
            <person name="Goraichik I."/>
            <person name="Dimitrov K.M."/>
            <person name="Suarez D.L."/>
            <person name="Swayne D.E."/>
        </authorList>
    </citation>
    <scope>NUCLEOTIDE SEQUENCE [LARGE SCALE GENOMIC DNA]</scope>
</reference>
<evidence type="ECO:0000313" key="5">
    <source>
        <dbReference type="Proteomes" id="UP000196158"/>
    </source>
</evidence>
<dbReference type="PANTHER" id="PTHR10366">
    <property type="entry name" value="NAD DEPENDENT EPIMERASE/DEHYDRATASE"/>
    <property type="match status" value="1"/>
</dbReference>
<dbReference type="STRING" id="1789683.A0A1X7R8Y9"/>
<evidence type="ECO:0000256" key="2">
    <source>
        <dbReference type="ARBA" id="ARBA00023445"/>
    </source>
</evidence>
<sequence length="341" mass="38213">MSVFVTGATGFLGKHVVNECLEKNYSVIAAVRTQDKGDALIKQFNNPRLTTVAIGDLENLDAFEETFKVHGKDIKFVIHCASPAKWDIDSYEKDILIPARNGVLGILESIKKYAADSVERFVMTSSVMALIDFSKMQDSSVTFNEDSWNPTTWESCQTDPISAYAGSKKFAEQEAWKFYKENKDIVRFKLSTVIPSYIFGPQLFDEDVHEHLNTSNETVNQIIHATKLEDISPINALCCHIHDVAKSHVLAIEEENLADERLLVTSATFAAQDILNYLNADFPQLKGMIPVGSPDKAVENHPQGAVVENKKTRELLGFQFRTLKDCIDDTTIQVLKHEGRL</sequence>
<proteinExistence type="inferred from homology"/>
<dbReference type="SUPFAM" id="SSF51735">
    <property type="entry name" value="NAD(P)-binding Rossmann-fold domains"/>
    <property type="match status" value="1"/>
</dbReference>
<organism evidence="4 5">
    <name type="scientific">Maudiozyma saulgeensis</name>
    <dbReference type="NCBI Taxonomy" id="1789683"/>
    <lineage>
        <taxon>Eukaryota</taxon>
        <taxon>Fungi</taxon>
        <taxon>Dikarya</taxon>
        <taxon>Ascomycota</taxon>
        <taxon>Saccharomycotina</taxon>
        <taxon>Saccharomycetes</taxon>
        <taxon>Saccharomycetales</taxon>
        <taxon>Saccharomycetaceae</taxon>
        <taxon>Maudiozyma</taxon>
    </lineage>
</organism>
<dbReference type="FunFam" id="3.40.50.720:FF:000191">
    <property type="entry name" value="Methylglyoxal reductase (NADPH-dependent)"/>
    <property type="match status" value="1"/>
</dbReference>
<name>A0A1X7R8Y9_9SACH</name>
<dbReference type="InterPro" id="IPR050425">
    <property type="entry name" value="NAD(P)_dehydrat-like"/>
</dbReference>
<dbReference type="GO" id="GO:0016616">
    <property type="term" value="F:oxidoreductase activity, acting on the CH-OH group of donors, NAD or NADP as acceptor"/>
    <property type="evidence" value="ECO:0007669"/>
    <property type="project" value="TreeGrafter"/>
</dbReference>
<dbReference type="InterPro" id="IPR036291">
    <property type="entry name" value="NAD(P)-bd_dom_sf"/>
</dbReference>
<feature type="domain" description="NAD-dependent epimerase/dehydratase" evidence="3">
    <location>
        <begin position="3"/>
        <end position="255"/>
    </location>
</feature>
<dbReference type="Pfam" id="PF01370">
    <property type="entry name" value="Epimerase"/>
    <property type="match status" value="1"/>
</dbReference>
<keyword evidence="1" id="KW-0560">Oxidoreductase</keyword>
<protein>
    <submittedName>
        <fullName evidence="4">Similar to Saccharomyces cerevisiae YOL151W GRE2 3-methylbutanal reductase and NADPH-dependent methylglyoxal reductase (D-lactaldehyde dehydrogenase)</fullName>
    </submittedName>
</protein>